<dbReference type="GO" id="GO:0016788">
    <property type="term" value="F:hydrolase activity, acting on ester bonds"/>
    <property type="evidence" value="ECO:0007669"/>
    <property type="project" value="InterPro"/>
</dbReference>
<name>A0A830BJW2_9LAMI</name>
<accession>A0A830BJW2</accession>
<dbReference type="InterPro" id="IPR001130">
    <property type="entry name" value="TatD-like"/>
</dbReference>
<keyword evidence="2" id="KW-1185">Reference proteome</keyword>
<evidence type="ECO:0000313" key="2">
    <source>
        <dbReference type="Proteomes" id="UP000653305"/>
    </source>
</evidence>
<dbReference type="Gene3D" id="3.20.20.140">
    <property type="entry name" value="Metal-dependent hydrolases"/>
    <property type="match status" value="1"/>
</dbReference>
<gene>
    <name evidence="1" type="ORF">PHJA_000914400</name>
</gene>
<dbReference type="Pfam" id="PF01026">
    <property type="entry name" value="TatD_DNase"/>
    <property type="match status" value="1"/>
</dbReference>
<reference evidence="1" key="1">
    <citation type="submission" date="2020-07" db="EMBL/GenBank/DDBJ databases">
        <title>Ethylene signaling mediates host invasion by parasitic plants.</title>
        <authorList>
            <person name="Yoshida S."/>
        </authorList>
    </citation>
    <scope>NUCLEOTIDE SEQUENCE</scope>
    <source>
        <strain evidence="1">Okayama</strain>
    </source>
</reference>
<organism evidence="1 2">
    <name type="scientific">Phtheirospermum japonicum</name>
    <dbReference type="NCBI Taxonomy" id="374723"/>
    <lineage>
        <taxon>Eukaryota</taxon>
        <taxon>Viridiplantae</taxon>
        <taxon>Streptophyta</taxon>
        <taxon>Embryophyta</taxon>
        <taxon>Tracheophyta</taxon>
        <taxon>Spermatophyta</taxon>
        <taxon>Magnoliopsida</taxon>
        <taxon>eudicotyledons</taxon>
        <taxon>Gunneridae</taxon>
        <taxon>Pentapetalae</taxon>
        <taxon>asterids</taxon>
        <taxon>lamiids</taxon>
        <taxon>Lamiales</taxon>
        <taxon>Orobanchaceae</taxon>
        <taxon>Orobanchaceae incertae sedis</taxon>
        <taxon>Phtheirospermum</taxon>
    </lineage>
</organism>
<dbReference type="Proteomes" id="UP000653305">
    <property type="component" value="Unassembled WGS sequence"/>
</dbReference>
<proteinExistence type="predicted"/>
<dbReference type="AlphaFoldDB" id="A0A830BJW2"/>
<dbReference type="PANTHER" id="PTHR47176">
    <property type="entry name" value="OSJNBA0020J04.13 PROTEIN"/>
    <property type="match status" value="1"/>
</dbReference>
<dbReference type="SUPFAM" id="SSF51556">
    <property type="entry name" value="Metallo-dependent hydrolases"/>
    <property type="match status" value="1"/>
</dbReference>
<protein>
    <submittedName>
        <fullName evidence="1">Uncharacterized deoxyribonuclease yabd</fullName>
    </submittedName>
</protein>
<dbReference type="OrthoDB" id="6079689at2759"/>
<comment type="caution">
    <text evidence="1">The sequence shown here is derived from an EMBL/GenBank/DDBJ whole genome shotgun (WGS) entry which is preliminary data.</text>
</comment>
<sequence length="178" mass="20166">MIKVFDSHCHLQDPTILNMAPKLIKEAIDTGVVHFTINGVSKKDWLLVKEMSDTYPSVIPNFGLHPWFISGRSPDWLNTLKKFLVANPNAAVREIGLDKGSIRKQIDFTDQVKVFRQQLHLAKELQKLASVHYVRAFGDLLEILKPVGSFPSGVILHSCYGRATFRACMCIFFYLFAS</sequence>
<evidence type="ECO:0000313" key="1">
    <source>
        <dbReference type="EMBL" id="GFP87707.1"/>
    </source>
</evidence>
<dbReference type="PANTHER" id="PTHR47176:SF1">
    <property type="entry name" value="OS04G0577500 PROTEIN"/>
    <property type="match status" value="1"/>
</dbReference>
<dbReference type="InterPro" id="IPR032466">
    <property type="entry name" value="Metal_Hydrolase"/>
</dbReference>
<dbReference type="EMBL" id="BMAC01000152">
    <property type="protein sequence ID" value="GFP87707.1"/>
    <property type="molecule type" value="Genomic_DNA"/>
</dbReference>